<dbReference type="SMR" id="A0A2J8IR29"/>
<evidence type="ECO:0000313" key="2">
    <source>
        <dbReference type="Proteomes" id="UP000236370"/>
    </source>
</evidence>
<name>A0A2J8IR29_PANTR</name>
<sequence length="118" mass="13587">EGCRYNVMHVAAKENQASICQLTLDVLENPDFMRLMYPDDDEAMLQKRIRYVVDLYLNTPDKMGYDTPLHFACKFGNADVVNVLSSHHLIVKNSRNKYDKTPEDELHLDPASQQKVCV</sequence>
<dbReference type="InterPro" id="IPR002110">
    <property type="entry name" value="Ankyrin_rpt"/>
</dbReference>
<feature type="non-terminal residue" evidence="1">
    <location>
        <position position="1"/>
    </location>
</feature>
<reference evidence="1 2" key="1">
    <citation type="submission" date="2017-12" db="EMBL/GenBank/DDBJ databases">
        <title>High-resolution comparative analysis of great ape genomes.</title>
        <authorList>
            <person name="Pollen A."/>
            <person name="Hastie A."/>
            <person name="Hormozdiari F."/>
            <person name="Dougherty M."/>
            <person name="Liu R."/>
            <person name="Chaisson M."/>
            <person name="Hoppe E."/>
            <person name="Hill C."/>
            <person name="Pang A."/>
            <person name="Hillier L."/>
            <person name="Baker C."/>
            <person name="Armstrong J."/>
            <person name="Shendure J."/>
            <person name="Paten B."/>
            <person name="Wilson R."/>
            <person name="Chao H."/>
            <person name="Schneider V."/>
            <person name="Ventura M."/>
            <person name="Kronenberg Z."/>
            <person name="Murali S."/>
            <person name="Gordon D."/>
            <person name="Cantsilieris S."/>
            <person name="Munson K."/>
            <person name="Nelson B."/>
            <person name="Raja A."/>
            <person name="Underwood J."/>
            <person name="Diekhans M."/>
            <person name="Fiddes I."/>
            <person name="Haussler D."/>
            <person name="Eichler E."/>
        </authorList>
    </citation>
    <scope>NUCLEOTIDE SEQUENCE [LARGE SCALE GENOMIC DNA]</scope>
    <source>
        <strain evidence="1">Yerkes chimp pedigree #C0471</strain>
    </source>
</reference>
<dbReference type="PANTHER" id="PTHR12349:SF4">
    <property type="entry name" value="ANKYRIN REPEAT AND LEM DOMAIN-CONTAINING PROTEIN 2"/>
    <property type="match status" value="1"/>
</dbReference>
<dbReference type="Pfam" id="PF00023">
    <property type="entry name" value="Ank"/>
    <property type="match status" value="1"/>
</dbReference>
<evidence type="ECO:0000313" key="1">
    <source>
        <dbReference type="EMBL" id="PNI12977.1"/>
    </source>
</evidence>
<dbReference type="PANTHER" id="PTHR12349">
    <property type="entry name" value="ANKYRIN REPEAT AND LEM DOMAIN-CONTAINING PROTEIN 2"/>
    <property type="match status" value="1"/>
</dbReference>
<dbReference type="AlphaFoldDB" id="A0A2J8IR29"/>
<dbReference type="SUPFAM" id="SSF48403">
    <property type="entry name" value="Ankyrin repeat"/>
    <property type="match status" value="1"/>
</dbReference>
<gene>
    <name evidence="1" type="ORF">CK820_G0053891</name>
</gene>
<comment type="caution">
    <text evidence="1">The sequence shown here is derived from an EMBL/GenBank/DDBJ whole genome shotgun (WGS) entry which is preliminary data.</text>
</comment>
<proteinExistence type="predicted"/>
<dbReference type="EMBL" id="NBAG03000624">
    <property type="protein sequence ID" value="PNI12977.1"/>
    <property type="molecule type" value="Genomic_DNA"/>
</dbReference>
<protein>
    <submittedName>
        <fullName evidence="1">ANKLE2 isoform 5</fullName>
    </submittedName>
</protein>
<dbReference type="Proteomes" id="UP000236370">
    <property type="component" value="Unassembled WGS sequence"/>
</dbReference>
<organism evidence="1 2">
    <name type="scientific">Pan troglodytes</name>
    <name type="common">Chimpanzee</name>
    <dbReference type="NCBI Taxonomy" id="9598"/>
    <lineage>
        <taxon>Eukaryota</taxon>
        <taxon>Metazoa</taxon>
        <taxon>Chordata</taxon>
        <taxon>Craniata</taxon>
        <taxon>Vertebrata</taxon>
        <taxon>Euteleostomi</taxon>
        <taxon>Mammalia</taxon>
        <taxon>Eutheria</taxon>
        <taxon>Euarchontoglires</taxon>
        <taxon>Primates</taxon>
        <taxon>Haplorrhini</taxon>
        <taxon>Catarrhini</taxon>
        <taxon>Hominidae</taxon>
        <taxon>Pan</taxon>
    </lineage>
</organism>
<dbReference type="InterPro" id="IPR036770">
    <property type="entry name" value="Ankyrin_rpt-contain_sf"/>
</dbReference>
<dbReference type="Gene3D" id="1.25.40.20">
    <property type="entry name" value="Ankyrin repeat-containing domain"/>
    <property type="match status" value="1"/>
</dbReference>
<accession>A0A2J8IR29</accession>